<protein>
    <submittedName>
        <fullName evidence="2">DUF1365 domain-containing protein</fullName>
    </submittedName>
</protein>
<dbReference type="EMBL" id="JBHSNB010000002">
    <property type="protein sequence ID" value="MFC5585348.1"/>
    <property type="molecule type" value="Genomic_DNA"/>
</dbReference>
<evidence type="ECO:0000313" key="3">
    <source>
        <dbReference type="Proteomes" id="UP001596107"/>
    </source>
</evidence>
<feature type="compositionally biased region" description="Polar residues" evidence="1">
    <location>
        <begin position="246"/>
        <end position="255"/>
    </location>
</feature>
<keyword evidence="3" id="KW-1185">Reference proteome</keyword>
<evidence type="ECO:0000256" key="1">
    <source>
        <dbReference type="SAM" id="MobiDB-lite"/>
    </source>
</evidence>
<evidence type="ECO:0000313" key="2">
    <source>
        <dbReference type="EMBL" id="MFC5585348.1"/>
    </source>
</evidence>
<comment type="caution">
    <text evidence="2">The sequence shown here is derived from an EMBL/GenBank/DDBJ whole genome shotgun (WGS) entry which is preliminary data.</text>
</comment>
<dbReference type="PANTHER" id="PTHR33973:SF4">
    <property type="entry name" value="OS07G0153300 PROTEIN"/>
    <property type="match status" value="1"/>
</dbReference>
<accession>A0ABW0T831</accession>
<reference evidence="3" key="1">
    <citation type="journal article" date="2019" name="Int. J. Syst. Evol. Microbiol.">
        <title>The Global Catalogue of Microorganisms (GCM) 10K type strain sequencing project: providing services to taxonomists for standard genome sequencing and annotation.</title>
        <authorList>
            <consortium name="The Broad Institute Genomics Platform"/>
            <consortium name="The Broad Institute Genome Sequencing Center for Infectious Disease"/>
            <person name="Wu L."/>
            <person name="Ma J."/>
        </authorList>
    </citation>
    <scope>NUCLEOTIDE SEQUENCE [LARGE SCALE GENOMIC DNA]</scope>
    <source>
        <strain evidence="3">JCM 3366</strain>
    </source>
</reference>
<name>A0ABW0T831_9HYPH</name>
<organism evidence="2 3">
    <name type="scientific">Nitratireductor kimnyeongensis</name>
    <dbReference type="NCBI Taxonomy" id="430679"/>
    <lineage>
        <taxon>Bacteria</taxon>
        <taxon>Pseudomonadati</taxon>
        <taxon>Pseudomonadota</taxon>
        <taxon>Alphaproteobacteria</taxon>
        <taxon>Hyphomicrobiales</taxon>
        <taxon>Phyllobacteriaceae</taxon>
        <taxon>Nitratireductor</taxon>
    </lineage>
</organism>
<gene>
    <name evidence="2" type="ORF">ACFPOD_09500</name>
</gene>
<dbReference type="PANTHER" id="PTHR33973">
    <property type="entry name" value="OS07G0153300 PROTEIN"/>
    <property type="match status" value="1"/>
</dbReference>
<dbReference type="RefSeq" id="WP_223022425.1">
    <property type="nucleotide sequence ID" value="NZ_JBHSNB010000002.1"/>
</dbReference>
<dbReference type="Proteomes" id="UP001596107">
    <property type="component" value="Unassembled WGS sequence"/>
</dbReference>
<dbReference type="Pfam" id="PF07103">
    <property type="entry name" value="DUF1365"/>
    <property type="match status" value="1"/>
</dbReference>
<feature type="region of interest" description="Disordered" evidence="1">
    <location>
        <begin position="245"/>
        <end position="268"/>
    </location>
</feature>
<proteinExistence type="predicted"/>
<sequence length="268" mass="30906">MNWVSTIYSGQVVHRRHKPKSHRLSYRVFALYLDLDELPFLSERLRLFSHNRAGVFSFHDRDHGNGAPGGLRRWVDTQIEMAGFHADKMRVGLLCYPRIFGYVFNPLSVYFCKDEAGHVRLILYEVCNTFGERHTYVIPVERIGAKGIHHACDKALYVSPFLSMNCRYNFRILPPTEDVLVAINETEENAPVLHASFAGQRRDLTDRALLGLLFSHPLMTLKITGAIHFEAIRLWLKKIPFHRHTPSPQRVSQSMIKPGQKAESHEPY</sequence>
<dbReference type="InterPro" id="IPR010775">
    <property type="entry name" value="DUF1365"/>
</dbReference>